<dbReference type="EMBL" id="PQVW01000019">
    <property type="protein sequence ID" value="POZ20314.1"/>
    <property type="molecule type" value="Genomic_DNA"/>
</dbReference>
<dbReference type="SUPFAM" id="SSF53756">
    <property type="entry name" value="UDP-Glycosyltransferase/glycogen phosphorylase"/>
    <property type="match status" value="1"/>
</dbReference>
<dbReference type="Proteomes" id="UP000237025">
    <property type="component" value="Unassembled WGS sequence"/>
</dbReference>
<dbReference type="Pfam" id="PF00982">
    <property type="entry name" value="Glyco_transf_20"/>
    <property type="match status" value="1"/>
</dbReference>
<name>A0ABX4ZY13_9ENTR</name>
<comment type="similarity">
    <text evidence="1">Belongs to the glycosyltransferase 20 family.</text>
</comment>
<accession>A0ABX4ZY13</accession>
<sequence>MSTLIIVSNRCITRKTTFTDPLLDVLEKIAINYSAKWYGWDGEIETSRKGPQRSRHDINTFTVYSRPFSANEYENGYHGYIHKVLWPVFHNRPDLAEYQKEYFTTYKMNAQNVAEDIAQDLRDEEIIWVHDYHLLPVGKMLRDGGHHNMSGFFLHQPFPPGDVLRSIPEHNWLVNALLEYDVIGFQSSADVSNFLTYVLRYHRVTRLAPDLIQLNGKTIRIGIFPCGIVADAQNVAPPIHRQVDDYPRQIIISNDVISDISGIHYRLDAMRTFLNHHPRYIRNVSLLQISDPSREYPRSTSNLCTRLERFCGELNGQYGDFSWYPVNYIHNTLCSQTLIQELYAKAQVALFTPLSEGTSLSAKAFILAQDVDDPGVLILSMFSGAAEQLSEAIIVNPYDANETSDALHSALSMPLHERKRRHGLMLKKVLRYDSLWWGRTFIEALEDKTRPAAPVFRTSHYGVFTPQKLY</sequence>
<dbReference type="CDD" id="cd03788">
    <property type="entry name" value="GT20_TPS"/>
    <property type="match status" value="1"/>
</dbReference>
<gene>
    <name evidence="2" type="ORF">C3712_19515</name>
</gene>
<evidence type="ECO:0000313" key="3">
    <source>
        <dbReference type="Proteomes" id="UP000237025"/>
    </source>
</evidence>
<dbReference type="InterPro" id="IPR001830">
    <property type="entry name" value="Glyco_trans_20"/>
</dbReference>
<dbReference type="PANTHER" id="PTHR10788">
    <property type="entry name" value="TREHALOSE-6-PHOSPHATE SYNTHASE"/>
    <property type="match status" value="1"/>
</dbReference>
<proteinExistence type="inferred from homology"/>
<dbReference type="Gene3D" id="3.40.50.2000">
    <property type="entry name" value="Glycogen Phosphorylase B"/>
    <property type="match status" value="2"/>
</dbReference>
<dbReference type="RefSeq" id="WP_103949602.1">
    <property type="nucleotide sequence ID" value="NZ_PQVT01000007.1"/>
</dbReference>
<evidence type="ECO:0000256" key="1">
    <source>
        <dbReference type="ARBA" id="ARBA00008799"/>
    </source>
</evidence>
<evidence type="ECO:0000313" key="2">
    <source>
        <dbReference type="EMBL" id="POZ20314.1"/>
    </source>
</evidence>
<comment type="caution">
    <text evidence="2">The sequence shown here is derived from an EMBL/GenBank/DDBJ whole genome shotgun (WGS) entry which is preliminary data.</text>
</comment>
<keyword evidence="3" id="KW-1185">Reference proteome</keyword>
<organism evidence="2 3">
    <name type="scientific">Lelliottia aquatilis</name>
    <dbReference type="NCBI Taxonomy" id="2080838"/>
    <lineage>
        <taxon>Bacteria</taxon>
        <taxon>Pseudomonadati</taxon>
        <taxon>Pseudomonadota</taxon>
        <taxon>Gammaproteobacteria</taxon>
        <taxon>Enterobacterales</taxon>
        <taxon>Enterobacteriaceae</taxon>
        <taxon>Lelliottia</taxon>
    </lineage>
</organism>
<reference evidence="2 3" key="1">
    <citation type="submission" date="2018-02" db="EMBL/GenBank/DDBJ databases">
        <title>Lelliotia aquatilis sp. nov., isolated from drinking water.</title>
        <authorList>
            <person name="Kaempfer P."/>
            <person name="Glaeser S."/>
            <person name="Exner M."/>
            <person name="Doijad S."/>
            <person name="Chakraborty T."/>
        </authorList>
    </citation>
    <scope>NUCLEOTIDE SEQUENCE [LARGE SCALE GENOMIC DNA]</scope>
    <source>
        <strain evidence="2 3">6331-17</strain>
    </source>
</reference>
<dbReference type="PANTHER" id="PTHR10788:SF106">
    <property type="entry name" value="BCDNA.GH08860"/>
    <property type="match status" value="1"/>
</dbReference>
<protein>
    <submittedName>
        <fullName evidence="2">Trehalose-6-phosphate synthase</fullName>
    </submittedName>
</protein>